<dbReference type="AlphaFoldDB" id="A0A2S4L4K5"/>
<dbReference type="SUPFAM" id="SSF53474">
    <property type="entry name" value="alpha/beta-Hydrolases"/>
    <property type="match status" value="1"/>
</dbReference>
<keyword evidence="5" id="KW-1185">Reference proteome</keyword>
<dbReference type="InterPro" id="IPR001375">
    <property type="entry name" value="Peptidase_S9_cat"/>
</dbReference>
<organism evidence="4 5">
    <name type="scientific">Tolypocladium paradoxum</name>
    <dbReference type="NCBI Taxonomy" id="94208"/>
    <lineage>
        <taxon>Eukaryota</taxon>
        <taxon>Fungi</taxon>
        <taxon>Dikarya</taxon>
        <taxon>Ascomycota</taxon>
        <taxon>Pezizomycotina</taxon>
        <taxon>Sordariomycetes</taxon>
        <taxon>Hypocreomycetidae</taxon>
        <taxon>Hypocreales</taxon>
        <taxon>Ophiocordycipitaceae</taxon>
        <taxon>Tolypocladium</taxon>
    </lineage>
</organism>
<dbReference type="Gene3D" id="3.40.50.1820">
    <property type="entry name" value="alpha/beta hydrolase"/>
    <property type="match status" value="1"/>
</dbReference>
<dbReference type="PANTHER" id="PTHR10655">
    <property type="entry name" value="LYSOPHOSPHOLIPASE-RELATED"/>
    <property type="match status" value="1"/>
</dbReference>
<dbReference type="Pfam" id="PF00326">
    <property type="entry name" value="Peptidase_S9"/>
    <property type="match status" value="1"/>
</dbReference>
<dbReference type="Proteomes" id="UP000237481">
    <property type="component" value="Unassembled WGS sequence"/>
</dbReference>
<comment type="caution">
    <text evidence="4">The sequence shown here is derived from an EMBL/GenBank/DDBJ whole genome shotgun (WGS) entry which is preliminary data.</text>
</comment>
<evidence type="ECO:0000313" key="4">
    <source>
        <dbReference type="EMBL" id="POR37350.1"/>
    </source>
</evidence>
<evidence type="ECO:0000259" key="2">
    <source>
        <dbReference type="Pfam" id="PF00326"/>
    </source>
</evidence>
<dbReference type="InterPro" id="IPR003140">
    <property type="entry name" value="PLipase/COase/thioEstase"/>
</dbReference>
<feature type="domain" description="Peptidase S9 prolyl oligopeptidase catalytic" evidence="2">
    <location>
        <begin position="195"/>
        <end position="305"/>
    </location>
</feature>
<dbReference type="OrthoDB" id="2418081at2759"/>
<dbReference type="GO" id="GO:0008236">
    <property type="term" value="F:serine-type peptidase activity"/>
    <property type="evidence" value="ECO:0007669"/>
    <property type="project" value="InterPro"/>
</dbReference>
<protein>
    <recommendedName>
        <fullName evidence="6">Acyl-protein thioesterase 1</fullName>
    </recommendedName>
</protein>
<reference evidence="4 5" key="1">
    <citation type="submission" date="2018-01" db="EMBL/GenBank/DDBJ databases">
        <title>Harnessing the power of phylogenomics to disentangle the directionality and signatures of interkingdom host jumping in the parasitic fungal genus Tolypocladium.</title>
        <authorList>
            <person name="Quandt C.A."/>
            <person name="Patterson W."/>
            <person name="Spatafora J.W."/>
        </authorList>
    </citation>
    <scope>NUCLEOTIDE SEQUENCE [LARGE SCALE GENOMIC DNA]</scope>
    <source>
        <strain evidence="4 5">NRBC 100945</strain>
    </source>
</reference>
<feature type="domain" description="Phospholipase/carboxylesterase/thioesterase" evidence="3">
    <location>
        <begin position="30"/>
        <end position="179"/>
    </location>
</feature>
<dbReference type="InterPro" id="IPR050565">
    <property type="entry name" value="LYPA1-2/EST-like"/>
</dbReference>
<dbReference type="InterPro" id="IPR029058">
    <property type="entry name" value="AB_hydrolase_fold"/>
</dbReference>
<proteinExistence type="inferred from homology"/>
<evidence type="ECO:0000259" key="3">
    <source>
        <dbReference type="Pfam" id="PF02230"/>
    </source>
</evidence>
<dbReference type="GO" id="GO:0005737">
    <property type="term" value="C:cytoplasm"/>
    <property type="evidence" value="ECO:0007669"/>
    <property type="project" value="TreeGrafter"/>
</dbReference>
<evidence type="ECO:0008006" key="6">
    <source>
        <dbReference type="Google" id="ProtNLM"/>
    </source>
</evidence>
<sequence length="309" mass="33344">MSTDAESSPSKLATRKILGGFPAPIILAPTAAPHKLTIIFLHGCGSNATKFHGPLLPTQVAGHGTFREALCHARLVFPTAPLMRATKFRRSVIHQWYDGTGDWEPEARGNMRASVEYVHGMVRAEMGLVGGDARRIVLAGISQGCAMALVSMLLWEGDPLGGVVGMCGFMPLSSSLMETLGGDSKKDTGEEADVVFEAEAGVDDVFDTADTDDDSRSPLQRAIDELREEVELPGASSLSTFSFHSTPVFLGHGTEDDKVEYEHGYQAAALLEKMGVGVDFCAYQGLGHWYSPEMLEHIISFLASKLDVW</sequence>
<dbReference type="GO" id="GO:0052689">
    <property type="term" value="F:carboxylic ester hydrolase activity"/>
    <property type="evidence" value="ECO:0007669"/>
    <property type="project" value="TreeGrafter"/>
</dbReference>
<comment type="similarity">
    <text evidence="1">Belongs to the AB hydrolase superfamily. AB hydrolase 2 family.</text>
</comment>
<evidence type="ECO:0000313" key="5">
    <source>
        <dbReference type="Proteomes" id="UP000237481"/>
    </source>
</evidence>
<dbReference type="GO" id="GO:0008474">
    <property type="term" value="F:palmitoyl-(protein) hydrolase activity"/>
    <property type="evidence" value="ECO:0007669"/>
    <property type="project" value="TreeGrafter"/>
</dbReference>
<name>A0A2S4L4K5_9HYPO</name>
<dbReference type="GO" id="GO:0006508">
    <property type="term" value="P:proteolysis"/>
    <property type="evidence" value="ECO:0007669"/>
    <property type="project" value="InterPro"/>
</dbReference>
<evidence type="ECO:0000256" key="1">
    <source>
        <dbReference type="ARBA" id="ARBA00006499"/>
    </source>
</evidence>
<dbReference type="PANTHER" id="PTHR10655:SF64">
    <property type="entry name" value="PHOSPHOLIPASE_CARBOXYLESTERASE_THIOESTERASE DOMAIN-CONTAINING PROTEIN"/>
    <property type="match status" value="1"/>
</dbReference>
<dbReference type="STRING" id="94208.A0A2S4L4K5"/>
<dbReference type="Pfam" id="PF02230">
    <property type="entry name" value="Abhydrolase_2"/>
    <property type="match status" value="1"/>
</dbReference>
<gene>
    <name evidence="4" type="ORF">TPAR_02435</name>
</gene>
<accession>A0A2S4L4K5</accession>
<dbReference type="EMBL" id="PKSG01000253">
    <property type="protein sequence ID" value="POR37350.1"/>
    <property type="molecule type" value="Genomic_DNA"/>
</dbReference>